<feature type="transmembrane region" description="Helical" evidence="1">
    <location>
        <begin position="110"/>
        <end position="138"/>
    </location>
</feature>
<keyword evidence="1" id="KW-0812">Transmembrane</keyword>
<evidence type="ECO:0000313" key="3">
    <source>
        <dbReference type="EMBL" id="SFE69839.1"/>
    </source>
</evidence>
<feature type="domain" description="DUF3592" evidence="2">
    <location>
        <begin position="45"/>
        <end position="104"/>
    </location>
</feature>
<dbReference type="Pfam" id="PF12158">
    <property type="entry name" value="DUF3592"/>
    <property type="match status" value="1"/>
</dbReference>
<dbReference type="AlphaFoldDB" id="A0A1I2CN65"/>
<keyword evidence="1" id="KW-1133">Transmembrane helix</keyword>
<dbReference type="RefSeq" id="WP_093374249.1">
    <property type="nucleotide sequence ID" value="NZ_BNAN01000001.1"/>
</dbReference>
<dbReference type="Proteomes" id="UP000198520">
    <property type="component" value="Unassembled WGS sequence"/>
</dbReference>
<organism evidence="3 4">
    <name type="scientific">Flavimobilis marinus</name>
    <dbReference type="NCBI Taxonomy" id="285351"/>
    <lineage>
        <taxon>Bacteria</taxon>
        <taxon>Bacillati</taxon>
        <taxon>Actinomycetota</taxon>
        <taxon>Actinomycetes</taxon>
        <taxon>Micrococcales</taxon>
        <taxon>Jonesiaceae</taxon>
        <taxon>Flavimobilis</taxon>
    </lineage>
</organism>
<gene>
    <name evidence="3" type="ORF">SAMN04488035_0200</name>
</gene>
<feature type="transmembrane region" description="Helical" evidence="1">
    <location>
        <begin position="6"/>
        <end position="26"/>
    </location>
</feature>
<dbReference type="STRING" id="285351.SAMN04488035_0200"/>
<sequence>MQIAGLAQLVVGLLLVVAGLVTTLVARGSRDRVARVVVPGIVVGHRGFARPPAVVVRYPLPDGRPHEVTARLRVTRLSLNATGTELPVYVDPRNPYDAILVPGGSTQHQAAFVGGVLMAIGAVFAVLGGALVAVALALPPG</sequence>
<evidence type="ECO:0000259" key="2">
    <source>
        <dbReference type="Pfam" id="PF12158"/>
    </source>
</evidence>
<dbReference type="InterPro" id="IPR021994">
    <property type="entry name" value="DUF3592"/>
</dbReference>
<dbReference type="EMBL" id="FONZ01000001">
    <property type="protein sequence ID" value="SFE69839.1"/>
    <property type="molecule type" value="Genomic_DNA"/>
</dbReference>
<protein>
    <recommendedName>
        <fullName evidence="2">DUF3592 domain-containing protein</fullName>
    </recommendedName>
</protein>
<evidence type="ECO:0000313" key="4">
    <source>
        <dbReference type="Proteomes" id="UP000198520"/>
    </source>
</evidence>
<evidence type="ECO:0000256" key="1">
    <source>
        <dbReference type="SAM" id="Phobius"/>
    </source>
</evidence>
<keyword evidence="4" id="KW-1185">Reference proteome</keyword>
<proteinExistence type="predicted"/>
<accession>A0A1I2CN65</accession>
<keyword evidence="1" id="KW-0472">Membrane</keyword>
<name>A0A1I2CN65_9MICO</name>
<reference evidence="4" key="1">
    <citation type="submission" date="2016-10" db="EMBL/GenBank/DDBJ databases">
        <authorList>
            <person name="Varghese N."/>
            <person name="Submissions S."/>
        </authorList>
    </citation>
    <scope>NUCLEOTIDE SEQUENCE [LARGE SCALE GENOMIC DNA]</scope>
    <source>
        <strain evidence="4">DSM 19083</strain>
    </source>
</reference>
<dbReference type="OrthoDB" id="4827223at2"/>